<dbReference type="InterPro" id="IPR041715">
    <property type="entry name" value="HisRS-like_core"/>
</dbReference>
<dbReference type="CDD" id="cd00859">
    <property type="entry name" value="HisRS_anticodon"/>
    <property type="match status" value="1"/>
</dbReference>
<dbReference type="InterPro" id="IPR004516">
    <property type="entry name" value="HisRS/HisZ"/>
</dbReference>
<evidence type="ECO:0000256" key="8">
    <source>
        <dbReference type="ARBA" id="ARBA00030619"/>
    </source>
</evidence>
<dbReference type="InterPro" id="IPR015807">
    <property type="entry name" value="His-tRNA-ligase"/>
</dbReference>
<dbReference type="Pfam" id="PF13393">
    <property type="entry name" value="tRNA-synt_His"/>
    <property type="match status" value="1"/>
</dbReference>
<dbReference type="InterPro" id="IPR045864">
    <property type="entry name" value="aa-tRNA-synth_II/BPL/LPL"/>
</dbReference>
<keyword evidence="7" id="KW-0030">Aminoacyl-tRNA synthetase</keyword>
<dbReference type="Gene3D" id="3.30.930.10">
    <property type="entry name" value="Bira Bifunctional Protein, Domain 2"/>
    <property type="match status" value="1"/>
</dbReference>
<dbReference type="InterPro" id="IPR036621">
    <property type="entry name" value="Anticodon-bd_dom_sf"/>
</dbReference>
<accession>A0A6J6U044</accession>
<dbReference type="GO" id="GO:0005737">
    <property type="term" value="C:cytoplasm"/>
    <property type="evidence" value="ECO:0007669"/>
    <property type="project" value="InterPro"/>
</dbReference>
<evidence type="ECO:0000256" key="9">
    <source>
        <dbReference type="ARBA" id="ARBA00047639"/>
    </source>
</evidence>
<evidence type="ECO:0000256" key="6">
    <source>
        <dbReference type="ARBA" id="ARBA00022917"/>
    </source>
</evidence>
<comment type="similarity">
    <text evidence="1">Belongs to the class-II aminoacyl-tRNA synthetase family.</text>
</comment>
<keyword evidence="3" id="KW-0436">Ligase</keyword>
<feature type="domain" description="Aminoacyl-transfer RNA synthetases class-II family profile" evidence="10">
    <location>
        <begin position="34"/>
        <end position="334"/>
    </location>
</feature>
<dbReference type="GO" id="GO:0005524">
    <property type="term" value="F:ATP binding"/>
    <property type="evidence" value="ECO:0007669"/>
    <property type="project" value="UniProtKB-KW"/>
</dbReference>
<sequence length="416" mass="45269">MAGKKIQAPKGVSEYIPPRSNTFEFVREALITPARRAGYQLMELPVFEDTELFTRGVGESTDVVSKEMYTFTDRGDRSITLRPEGTAGVMRSVIEHGLDRGQLPVKVFYSGAYFRAERPQAGRYRQFYQVGIEAIGVNDPAIDAEVIAIADAGFRAVGLTKFRLDLTSLGDAQTRAAHRIDLMKFIQTLDLDEATAARALINPLRLFDDKREEMKKAMLDAPLLMDYLTPDARDDFDNVKKYLDAMGIPYVLNPRMVRGLDYYTGTTFEFVHELLGAQSGIGGGGRYDGLMQELGGQALSGIGFGLGIDRAVLAAEAEGVISSDLAISDLFIIPLGDLAMNTALTTAQLLRTAGKNVQISFGDRALKGAMKAADKSGARYVVVLGDSEIASGNVELKHMNTGTTSSVRIDSLLEAI</sequence>
<dbReference type="PANTHER" id="PTHR43707">
    <property type="entry name" value="HISTIDYL-TRNA SYNTHETASE"/>
    <property type="match status" value="1"/>
</dbReference>
<evidence type="ECO:0000259" key="10">
    <source>
        <dbReference type="PROSITE" id="PS50862"/>
    </source>
</evidence>
<evidence type="ECO:0000256" key="5">
    <source>
        <dbReference type="ARBA" id="ARBA00022840"/>
    </source>
</evidence>
<dbReference type="EMBL" id="CAEZZF010000052">
    <property type="protein sequence ID" value="CAB4753270.1"/>
    <property type="molecule type" value="Genomic_DNA"/>
</dbReference>
<dbReference type="EC" id="6.1.1.21" evidence="2"/>
<evidence type="ECO:0000256" key="2">
    <source>
        <dbReference type="ARBA" id="ARBA00012815"/>
    </source>
</evidence>
<dbReference type="Pfam" id="PF03129">
    <property type="entry name" value="HGTP_anticodon"/>
    <property type="match status" value="1"/>
</dbReference>
<name>A0A6J6U044_9ZZZZ</name>
<dbReference type="GO" id="GO:0006427">
    <property type="term" value="P:histidyl-tRNA aminoacylation"/>
    <property type="evidence" value="ECO:0007669"/>
    <property type="project" value="InterPro"/>
</dbReference>
<dbReference type="PIRSF" id="PIRSF001549">
    <property type="entry name" value="His-tRNA_synth"/>
    <property type="match status" value="1"/>
</dbReference>
<dbReference type="PANTHER" id="PTHR43707:SF1">
    <property type="entry name" value="HISTIDINE--TRNA LIGASE, MITOCHONDRIAL-RELATED"/>
    <property type="match status" value="1"/>
</dbReference>
<dbReference type="SUPFAM" id="SSF55681">
    <property type="entry name" value="Class II aaRS and biotin synthetases"/>
    <property type="match status" value="1"/>
</dbReference>
<proteinExistence type="inferred from homology"/>
<comment type="catalytic activity">
    <reaction evidence="9">
        <text>tRNA(His) + L-histidine + ATP = L-histidyl-tRNA(His) + AMP + diphosphate + H(+)</text>
        <dbReference type="Rhea" id="RHEA:17313"/>
        <dbReference type="Rhea" id="RHEA-COMP:9665"/>
        <dbReference type="Rhea" id="RHEA-COMP:9689"/>
        <dbReference type="ChEBI" id="CHEBI:15378"/>
        <dbReference type="ChEBI" id="CHEBI:30616"/>
        <dbReference type="ChEBI" id="CHEBI:33019"/>
        <dbReference type="ChEBI" id="CHEBI:57595"/>
        <dbReference type="ChEBI" id="CHEBI:78442"/>
        <dbReference type="ChEBI" id="CHEBI:78527"/>
        <dbReference type="ChEBI" id="CHEBI:456215"/>
        <dbReference type="EC" id="6.1.1.21"/>
    </reaction>
</comment>
<evidence type="ECO:0000256" key="3">
    <source>
        <dbReference type="ARBA" id="ARBA00022598"/>
    </source>
</evidence>
<evidence type="ECO:0000256" key="4">
    <source>
        <dbReference type="ARBA" id="ARBA00022741"/>
    </source>
</evidence>
<dbReference type="HAMAP" id="MF_00127">
    <property type="entry name" value="His_tRNA_synth"/>
    <property type="match status" value="1"/>
</dbReference>
<dbReference type="AlphaFoldDB" id="A0A6J6U044"/>
<dbReference type="GO" id="GO:0004821">
    <property type="term" value="F:histidine-tRNA ligase activity"/>
    <property type="evidence" value="ECO:0007669"/>
    <property type="project" value="UniProtKB-EC"/>
</dbReference>
<dbReference type="CDD" id="cd00773">
    <property type="entry name" value="HisRS-like_core"/>
    <property type="match status" value="1"/>
</dbReference>
<keyword evidence="4" id="KW-0547">Nucleotide-binding</keyword>
<evidence type="ECO:0000256" key="1">
    <source>
        <dbReference type="ARBA" id="ARBA00008226"/>
    </source>
</evidence>
<dbReference type="PROSITE" id="PS50862">
    <property type="entry name" value="AA_TRNA_LIGASE_II"/>
    <property type="match status" value="1"/>
</dbReference>
<evidence type="ECO:0000313" key="11">
    <source>
        <dbReference type="EMBL" id="CAB4753270.1"/>
    </source>
</evidence>
<dbReference type="InterPro" id="IPR033656">
    <property type="entry name" value="HisRS_anticodon"/>
</dbReference>
<reference evidence="11" key="1">
    <citation type="submission" date="2020-05" db="EMBL/GenBank/DDBJ databases">
        <authorList>
            <person name="Chiriac C."/>
            <person name="Salcher M."/>
            <person name="Ghai R."/>
            <person name="Kavagutti S V."/>
        </authorList>
    </citation>
    <scope>NUCLEOTIDE SEQUENCE</scope>
</reference>
<dbReference type="InterPro" id="IPR004154">
    <property type="entry name" value="Anticodon-bd"/>
</dbReference>
<keyword evidence="6" id="KW-0648">Protein biosynthesis</keyword>
<gene>
    <name evidence="11" type="ORF">UFOPK2837_00715</name>
</gene>
<dbReference type="NCBIfam" id="TIGR00442">
    <property type="entry name" value="hisS"/>
    <property type="match status" value="1"/>
</dbReference>
<keyword evidence="5" id="KW-0067">ATP-binding</keyword>
<dbReference type="Gene3D" id="3.40.50.800">
    <property type="entry name" value="Anticodon-binding domain"/>
    <property type="match status" value="1"/>
</dbReference>
<dbReference type="InterPro" id="IPR006195">
    <property type="entry name" value="aa-tRNA-synth_II"/>
</dbReference>
<evidence type="ECO:0000256" key="7">
    <source>
        <dbReference type="ARBA" id="ARBA00023146"/>
    </source>
</evidence>
<organism evidence="11">
    <name type="scientific">freshwater metagenome</name>
    <dbReference type="NCBI Taxonomy" id="449393"/>
    <lineage>
        <taxon>unclassified sequences</taxon>
        <taxon>metagenomes</taxon>
        <taxon>ecological metagenomes</taxon>
    </lineage>
</organism>
<dbReference type="SUPFAM" id="SSF52954">
    <property type="entry name" value="Class II aaRS ABD-related"/>
    <property type="match status" value="1"/>
</dbReference>
<protein>
    <recommendedName>
        <fullName evidence="2">histidine--tRNA ligase</fullName>
        <ecNumber evidence="2">6.1.1.21</ecNumber>
    </recommendedName>
    <alternativeName>
        <fullName evidence="8">Histidyl-tRNA synthetase</fullName>
    </alternativeName>
</protein>